<reference evidence="1 2" key="1">
    <citation type="submission" date="2024-03" db="EMBL/GenBank/DDBJ databases">
        <title>The complete genome of Streptomyces sirii sp.nov.</title>
        <authorList>
            <person name="Zakalyukina Y.V."/>
            <person name="Belik A.R."/>
            <person name="Biryukov M.V."/>
            <person name="Baturina O.A."/>
            <person name="Kabilov M.R."/>
        </authorList>
    </citation>
    <scope>NUCLEOTIDE SEQUENCE [LARGE SCALE GENOMIC DNA]</scope>
    <source>
        <strain evidence="1 2">BP-8</strain>
    </source>
</reference>
<sequence length="116" mass="12444">MVTLSLAVSVAAALSTWQSVMRMSDSGGVVDPEDGEPVVVPLVVVPLVVLPELLYPPLDVLPELYSPPELLLELLELWLPPQPPPCEPRAPVSATTTSAHTATARTWRIFILSSPP</sequence>
<dbReference type="EMBL" id="CP147982">
    <property type="protein sequence ID" value="WXK80052.1"/>
    <property type="molecule type" value="Genomic_DNA"/>
</dbReference>
<name>A0ABZ2QU34_9ACTN</name>
<evidence type="ECO:0000313" key="2">
    <source>
        <dbReference type="Proteomes" id="UP001626628"/>
    </source>
</evidence>
<protein>
    <recommendedName>
        <fullName evidence="3">Secreted protein</fullName>
    </recommendedName>
</protein>
<evidence type="ECO:0000313" key="1">
    <source>
        <dbReference type="EMBL" id="WXK80052.1"/>
    </source>
</evidence>
<proteinExistence type="predicted"/>
<gene>
    <name evidence="1" type="ORF">WAB15_30895</name>
</gene>
<dbReference type="RefSeq" id="WP_399146184.1">
    <property type="nucleotide sequence ID" value="NZ_CP147982.1"/>
</dbReference>
<accession>A0ABZ2QU34</accession>
<organism evidence="1 2">
    <name type="scientific">Streptomyces sirii</name>
    <dbReference type="NCBI Taxonomy" id="3127701"/>
    <lineage>
        <taxon>Bacteria</taxon>
        <taxon>Bacillati</taxon>
        <taxon>Actinomycetota</taxon>
        <taxon>Actinomycetes</taxon>
        <taxon>Kitasatosporales</taxon>
        <taxon>Streptomycetaceae</taxon>
        <taxon>Streptomyces</taxon>
    </lineage>
</organism>
<dbReference type="Proteomes" id="UP001626628">
    <property type="component" value="Chromosome"/>
</dbReference>
<evidence type="ECO:0008006" key="3">
    <source>
        <dbReference type="Google" id="ProtNLM"/>
    </source>
</evidence>
<keyword evidence="2" id="KW-1185">Reference proteome</keyword>